<dbReference type="AlphaFoldDB" id="A0AAD9TMQ1"/>
<name>A0AAD9TMQ1_9ROSI</name>
<reference evidence="1" key="1">
    <citation type="journal article" date="2023" name="Plant J.">
        <title>Genome sequences and population genomics provide insights into the demographic history, inbreeding, and mutation load of two 'living fossil' tree species of Dipteronia.</title>
        <authorList>
            <person name="Feng Y."/>
            <person name="Comes H.P."/>
            <person name="Chen J."/>
            <person name="Zhu S."/>
            <person name="Lu R."/>
            <person name="Zhang X."/>
            <person name="Li P."/>
            <person name="Qiu J."/>
            <person name="Olsen K.M."/>
            <person name="Qiu Y."/>
        </authorList>
    </citation>
    <scope>NUCLEOTIDE SEQUENCE</scope>
    <source>
        <strain evidence="1">KIB01</strain>
    </source>
</reference>
<dbReference type="EMBL" id="JANJYI010000008">
    <property type="protein sequence ID" value="KAK2638932.1"/>
    <property type="molecule type" value="Genomic_DNA"/>
</dbReference>
<sequence length="67" mass="7808">MTLMLINMGKLCSYSETEQGRILGWSPSLKELPQKKPTYERVLSTDWENPAIENNKVQQDFTRYAVE</sequence>
<dbReference type="Proteomes" id="UP001280121">
    <property type="component" value="Unassembled WGS sequence"/>
</dbReference>
<comment type="caution">
    <text evidence="1">The sequence shown here is derived from an EMBL/GenBank/DDBJ whole genome shotgun (WGS) entry which is preliminary data.</text>
</comment>
<accession>A0AAD9TMQ1</accession>
<evidence type="ECO:0000313" key="1">
    <source>
        <dbReference type="EMBL" id="KAK2638932.1"/>
    </source>
</evidence>
<proteinExistence type="predicted"/>
<evidence type="ECO:0000313" key="2">
    <source>
        <dbReference type="Proteomes" id="UP001280121"/>
    </source>
</evidence>
<gene>
    <name evidence="1" type="ORF">Ddye_026727</name>
</gene>
<protein>
    <submittedName>
        <fullName evidence="1">Uncharacterized protein</fullName>
    </submittedName>
</protein>
<organism evidence="1 2">
    <name type="scientific">Dipteronia dyeriana</name>
    <dbReference type="NCBI Taxonomy" id="168575"/>
    <lineage>
        <taxon>Eukaryota</taxon>
        <taxon>Viridiplantae</taxon>
        <taxon>Streptophyta</taxon>
        <taxon>Embryophyta</taxon>
        <taxon>Tracheophyta</taxon>
        <taxon>Spermatophyta</taxon>
        <taxon>Magnoliopsida</taxon>
        <taxon>eudicotyledons</taxon>
        <taxon>Gunneridae</taxon>
        <taxon>Pentapetalae</taxon>
        <taxon>rosids</taxon>
        <taxon>malvids</taxon>
        <taxon>Sapindales</taxon>
        <taxon>Sapindaceae</taxon>
        <taxon>Hippocastanoideae</taxon>
        <taxon>Acereae</taxon>
        <taxon>Dipteronia</taxon>
    </lineage>
</organism>
<keyword evidence="2" id="KW-1185">Reference proteome</keyword>